<dbReference type="Proteomes" id="UP000836402">
    <property type="component" value="Unassembled WGS sequence"/>
</dbReference>
<feature type="transmembrane region" description="Helical" evidence="2">
    <location>
        <begin position="153"/>
        <end position="175"/>
    </location>
</feature>
<proteinExistence type="predicted"/>
<evidence type="ECO:0000313" key="4">
    <source>
        <dbReference type="EMBL" id="KAE8261642.1"/>
    </source>
</evidence>
<evidence type="ECO:0000313" key="5">
    <source>
        <dbReference type="Proteomes" id="UP000077671"/>
    </source>
</evidence>
<evidence type="ECO:0000313" key="3">
    <source>
        <dbReference type="EMBL" id="CAD6951336.1"/>
    </source>
</evidence>
<protein>
    <recommendedName>
        <fullName evidence="7">DUF1275 domain protein</fullName>
    </recommendedName>
</protein>
<evidence type="ECO:0000313" key="6">
    <source>
        <dbReference type="Proteomes" id="UP000836402"/>
    </source>
</evidence>
<reference evidence="4" key="2">
    <citation type="journal article" date="2019" name="IMA Fungus">
        <title>Genome sequencing and comparison of five Tilletia species to identify candidate genes for the detection of regulated species infecting wheat.</title>
        <authorList>
            <person name="Nguyen H.D.T."/>
            <person name="Sultana T."/>
            <person name="Kesanakurti P."/>
            <person name="Hambleton S."/>
        </authorList>
    </citation>
    <scope>NUCLEOTIDE SEQUENCE</scope>
    <source>
        <strain evidence="4">DAOMC 238032</strain>
    </source>
</reference>
<dbReference type="AlphaFoldDB" id="A0A177UAR8"/>
<evidence type="ECO:0000256" key="2">
    <source>
        <dbReference type="SAM" id="Phobius"/>
    </source>
</evidence>
<feature type="compositionally biased region" description="Basic and acidic residues" evidence="1">
    <location>
        <begin position="9"/>
        <end position="43"/>
    </location>
</feature>
<evidence type="ECO:0008006" key="7">
    <source>
        <dbReference type="Google" id="ProtNLM"/>
    </source>
</evidence>
<dbReference type="PANTHER" id="PTHR37488">
    <property type="entry name" value="DUF1275 DOMAIN-CONTAINING PROTEIN"/>
    <property type="match status" value="1"/>
</dbReference>
<dbReference type="InterPro" id="IPR010699">
    <property type="entry name" value="DUF1275"/>
</dbReference>
<organism evidence="4 5">
    <name type="scientific">Tilletia caries</name>
    <name type="common">wheat bunt fungus</name>
    <dbReference type="NCBI Taxonomy" id="13290"/>
    <lineage>
        <taxon>Eukaryota</taxon>
        <taxon>Fungi</taxon>
        <taxon>Dikarya</taxon>
        <taxon>Basidiomycota</taxon>
        <taxon>Ustilaginomycotina</taxon>
        <taxon>Exobasidiomycetes</taxon>
        <taxon>Tilletiales</taxon>
        <taxon>Tilletiaceae</taxon>
        <taxon>Tilletia</taxon>
    </lineage>
</organism>
<reference evidence="3" key="3">
    <citation type="submission" date="2020-10" db="EMBL/GenBank/DDBJ databases">
        <authorList>
            <person name="Sedaghatjoo S."/>
        </authorList>
    </citation>
    <scope>NUCLEOTIDE SEQUENCE</scope>
    <source>
        <strain evidence="3">AZH3</strain>
    </source>
</reference>
<dbReference type="Proteomes" id="UP000077671">
    <property type="component" value="Unassembled WGS sequence"/>
</dbReference>
<feature type="transmembrane region" description="Helical" evidence="2">
    <location>
        <begin position="304"/>
        <end position="325"/>
    </location>
</feature>
<dbReference type="InterPro" id="IPR036259">
    <property type="entry name" value="MFS_trans_sf"/>
</dbReference>
<accession>A0A177UAR8</accession>
<dbReference type="SUPFAM" id="SSF103473">
    <property type="entry name" value="MFS general substrate transporter"/>
    <property type="match status" value="1"/>
</dbReference>
<name>A0A177UAR8_9BASI</name>
<feature type="transmembrane region" description="Helical" evidence="2">
    <location>
        <begin position="280"/>
        <end position="298"/>
    </location>
</feature>
<dbReference type="Pfam" id="PF06912">
    <property type="entry name" value="DUF1275"/>
    <property type="match status" value="1"/>
</dbReference>
<dbReference type="EMBL" id="LWDD02000337">
    <property type="protein sequence ID" value="KAE8261642.1"/>
    <property type="molecule type" value="Genomic_DNA"/>
</dbReference>
<keyword evidence="6" id="KW-1185">Reference proteome</keyword>
<feature type="transmembrane region" description="Helical" evidence="2">
    <location>
        <begin position="100"/>
        <end position="120"/>
    </location>
</feature>
<reference evidence="4" key="1">
    <citation type="submission" date="2016-04" db="EMBL/GenBank/DDBJ databases">
        <authorList>
            <person name="Nguyen H.D."/>
            <person name="Kesanakurti P."/>
            <person name="Cullis J."/>
            <person name="Levesque C.A."/>
            <person name="Hambleton S."/>
        </authorList>
    </citation>
    <scope>NUCLEOTIDE SEQUENCE</scope>
    <source>
        <strain evidence="4">DAOMC 238032</strain>
    </source>
</reference>
<dbReference type="PANTHER" id="PTHR37488:SF2">
    <property type="entry name" value="DUF1275 DOMAIN-CONTAINING PROTEIN"/>
    <property type="match status" value="1"/>
</dbReference>
<feature type="region of interest" description="Disordered" evidence="1">
    <location>
        <begin position="1"/>
        <end position="90"/>
    </location>
</feature>
<keyword evidence="2" id="KW-0812">Transmembrane</keyword>
<dbReference type="EMBL" id="CAJHJG010005608">
    <property type="protein sequence ID" value="CAD6951336.1"/>
    <property type="molecule type" value="Genomic_DNA"/>
</dbReference>
<sequence length="329" mass="35302">MSNPSPHLFKREASERRSTSSSEHKTNEEDPGTFKRAEEKNGDRDEDDGGPRQQLAAGQENNIESGDGKDEGQGEAIQNTSTASPDGRGMGPSFLHQRLAIRYLPIPLIVTSIATGLLDVATYADFFAFASNQTGNQIVLFVALFIDISQSASALLSGVSLASFCFFALIFGQLSNRVTTNGPRTRWWLFVCGIIQALMVLVVAILVVTGLWKAEGNRYDAAKILTLLGGSGGIQVVNAKLSSVAEIPTAVVTSPWVELLSDPHLFSPHIFTKEVRSRNLRAMHIGGLMLGSVIGGLIRKYAGSAPIIFLTAGIKILIACMFLVLPGDA</sequence>
<keyword evidence="2" id="KW-0472">Membrane</keyword>
<keyword evidence="2" id="KW-1133">Transmembrane helix</keyword>
<gene>
    <name evidence="4" type="ORF">A4X03_0g3085</name>
    <name evidence="3" type="ORF">JKIAZH3_G1949</name>
</gene>
<comment type="caution">
    <text evidence="4">The sequence shown here is derived from an EMBL/GenBank/DDBJ whole genome shotgun (WGS) entry which is preliminary data.</text>
</comment>
<evidence type="ECO:0000256" key="1">
    <source>
        <dbReference type="SAM" id="MobiDB-lite"/>
    </source>
</evidence>
<feature type="transmembrane region" description="Helical" evidence="2">
    <location>
        <begin position="187"/>
        <end position="212"/>
    </location>
</feature>